<proteinExistence type="predicted"/>
<dbReference type="PANTHER" id="PTHR21221">
    <property type="entry name" value="UREIDOGLYCOLATE HYDROLASE"/>
    <property type="match status" value="1"/>
</dbReference>
<dbReference type="GeneID" id="87932278"/>
<name>A0ABR0HC01_9PEZI</name>
<evidence type="ECO:0000313" key="5">
    <source>
        <dbReference type="EMBL" id="KAK4665605.1"/>
    </source>
</evidence>
<evidence type="ECO:0000313" key="6">
    <source>
        <dbReference type="Proteomes" id="UP001326199"/>
    </source>
</evidence>
<accession>A0ABR0HC01</accession>
<sequence>MPSPTKNITLTVPKLVFEAVPLTREAFAPFGDVINNPRPDLHPFSATSVPSLPFDGISANQGSAIKYQHVSRQINLYPQAPSAVPGFSVMNIFICASRISIPTSSASPSQPPPPATAFPVRVLERHPFTTQTFIPLSAPENQHYLVIVAPTLPPADADADLPVPANLTTTDQAGASYPRSLPGRGLPDLSGLRAFVATGKQAVTYGAGTWHAPMVAVGKPGTALDFLVVQFANGVGEEDCQEIYFKAEGEGKQGVVVELTPASKPQDLGPMGSRLARLNKFALVHGSSYSPKGMDGFVHLKLIALALPGEPCIQTRYVAKN</sequence>
<dbReference type="CDD" id="cd20298">
    <property type="entry name" value="cupin_UAH"/>
    <property type="match status" value="1"/>
</dbReference>
<keyword evidence="3" id="KW-0456">Lyase</keyword>
<evidence type="ECO:0000256" key="4">
    <source>
        <dbReference type="ARBA" id="ARBA00047684"/>
    </source>
</evidence>
<dbReference type="PANTHER" id="PTHR21221:SF1">
    <property type="entry name" value="UREIDOGLYCOLATE LYASE"/>
    <property type="match status" value="1"/>
</dbReference>
<keyword evidence="2" id="KW-0659">Purine metabolism</keyword>
<dbReference type="EMBL" id="JAFFHB010000005">
    <property type="protein sequence ID" value="KAK4665605.1"/>
    <property type="molecule type" value="Genomic_DNA"/>
</dbReference>
<dbReference type="SUPFAM" id="SSF51182">
    <property type="entry name" value="RmlC-like cupins"/>
    <property type="match status" value="1"/>
</dbReference>
<dbReference type="RefSeq" id="XP_062765571.1">
    <property type="nucleotide sequence ID" value="XM_062911935.1"/>
</dbReference>
<reference evidence="5 6" key="1">
    <citation type="journal article" date="2023" name="bioRxiv">
        <title>High-quality genome assemblies of four members of thePodospora anserinaspecies complex.</title>
        <authorList>
            <person name="Ament-Velasquez S.L."/>
            <person name="Vogan A.A."/>
            <person name="Wallerman O."/>
            <person name="Hartmann F."/>
            <person name="Gautier V."/>
            <person name="Silar P."/>
            <person name="Giraud T."/>
            <person name="Johannesson H."/>
        </authorList>
    </citation>
    <scope>NUCLEOTIDE SEQUENCE [LARGE SCALE GENOMIC DNA]</scope>
    <source>
        <strain evidence="5 6">CBS 411.78</strain>
    </source>
</reference>
<comment type="subunit">
    <text evidence="1">Homodimer.</text>
</comment>
<evidence type="ECO:0000256" key="2">
    <source>
        <dbReference type="ARBA" id="ARBA00022631"/>
    </source>
</evidence>
<dbReference type="InterPro" id="IPR047233">
    <property type="entry name" value="UAH_cupin"/>
</dbReference>
<dbReference type="Pfam" id="PF04115">
    <property type="entry name" value="Ureidogly_lyase"/>
    <property type="match status" value="1"/>
</dbReference>
<dbReference type="Gene3D" id="2.60.120.480">
    <property type="entry name" value="Ureidoglycolate hydrolase"/>
    <property type="match status" value="1"/>
</dbReference>
<comment type="catalytic activity">
    <reaction evidence="4">
        <text>(S)-ureidoglycolate = urea + glyoxylate</text>
        <dbReference type="Rhea" id="RHEA:11304"/>
        <dbReference type="ChEBI" id="CHEBI:16199"/>
        <dbReference type="ChEBI" id="CHEBI:36655"/>
        <dbReference type="ChEBI" id="CHEBI:57296"/>
        <dbReference type="EC" id="4.3.2.3"/>
    </reaction>
</comment>
<protein>
    <recommendedName>
        <fullName evidence="7">Ureidoglycolate hydrolase</fullName>
    </recommendedName>
</protein>
<dbReference type="InterPro" id="IPR011051">
    <property type="entry name" value="RmlC_Cupin_sf"/>
</dbReference>
<dbReference type="Proteomes" id="UP001326199">
    <property type="component" value="Unassembled WGS sequence"/>
</dbReference>
<comment type="caution">
    <text evidence="5">The sequence shown here is derived from an EMBL/GenBank/DDBJ whole genome shotgun (WGS) entry which is preliminary data.</text>
</comment>
<evidence type="ECO:0000256" key="3">
    <source>
        <dbReference type="ARBA" id="ARBA00023239"/>
    </source>
</evidence>
<keyword evidence="6" id="KW-1185">Reference proteome</keyword>
<organism evidence="5 6">
    <name type="scientific">Podospora pseudopauciseta</name>
    <dbReference type="NCBI Taxonomy" id="2093780"/>
    <lineage>
        <taxon>Eukaryota</taxon>
        <taxon>Fungi</taxon>
        <taxon>Dikarya</taxon>
        <taxon>Ascomycota</taxon>
        <taxon>Pezizomycotina</taxon>
        <taxon>Sordariomycetes</taxon>
        <taxon>Sordariomycetidae</taxon>
        <taxon>Sordariales</taxon>
        <taxon>Podosporaceae</taxon>
        <taxon>Podospora</taxon>
    </lineage>
</organism>
<dbReference type="InterPro" id="IPR007247">
    <property type="entry name" value="Ureidogly_lyase"/>
</dbReference>
<evidence type="ECO:0000256" key="1">
    <source>
        <dbReference type="ARBA" id="ARBA00011738"/>
    </source>
</evidence>
<evidence type="ECO:0008006" key="7">
    <source>
        <dbReference type="Google" id="ProtNLM"/>
    </source>
</evidence>
<gene>
    <name evidence="5" type="ORF">QC763_403080</name>
</gene>
<dbReference type="InterPro" id="IPR024060">
    <property type="entry name" value="Ureidoglycolate_lyase_dom_sf"/>
</dbReference>